<dbReference type="PANTHER" id="PTHR22702:SF1">
    <property type="entry name" value="PROTEASE-ASSOCIATED DOMAIN-CONTAINING PROTEIN 1"/>
    <property type="match status" value="1"/>
</dbReference>
<dbReference type="InterPro" id="IPR046450">
    <property type="entry name" value="PA_dom_sf"/>
</dbReference>
<evidence type="ECO:0000259" key="5">
    <source>
        <dbReference type="Pfam" id="PF02225"/>
    </source>
</evidence>
<dbReference type="OrthoDB" id="10045365at2759"/>
<dbReference type="FunFam" id="3.50.30.30:FF:000066">
    <property type="entry name" value="Signal peptide peptidase-like protein"/>
    <property type="match status" value="1"/>
</dbReference>
<keyword evidence="1 4" id="KW-0732">Signal</keyword>
<evidence type="ECO:0000256" key="4">
    <source>
        <dbReference type="SAM" id="SignalP"/>
    </source>
</evidence>
<dbReference type="Pfam" id="PF02225">
    <property type="entry name" value="PA"/>
    <property type="match status" value="2"/>
</dbReference>
<protein>
    <submittedName>
        <fullName evidence="6">Unnamed protein product</fullName>
    </submittedName>
</protein>
<feature type="region of interest" description="Disordered" evidence="3">
    <location>
        <begin position="432"/>
        <end position="463"/>
    </location>
</feature>
<feature type="domain" description="PA" evidence="5">
    <location>
        <begin position="84"/>
        <end position="167"/>
    </location>
</feature>
<organism evidence="6 7">
    <name type="scientific">Phytophthora lilii</name>
    <dbReference type="NCBI Taxonomy" id="2077276"/>
    <lineage>
        <taxon>Eukaryota</taxon>
        <taxon>Sar</taxon>
        <taxon>Stramenopiles</taxon>
        <taxon>Oomycota</taxon>
        <taxon>Peronosporomycetes</taxon>
        <taxon>Peronosporales</taxon>
        <taxon>Peronosporaceae</taxon>
        <taxon>Phytophthora</taxon>
    </lineage>
</organism>
<comment type="caution">
    <text evidence="6">The sequence shown here is derived from an EMBL/GenBank/DDBJ whole genome shotgun (WGS) entry which is preliminary data.</text>
</comment>
<keyword evidence="2" id="KW-0325">Glycoprotein</keyword>
<evidence type="ECO:0000256" key="1">
    <source>
        <dbReference type="ARBA" id="ARBA00022729"/>
    </source>
</evidence>
<dbReference type="CDD" id="cd00538">
    <property type="entry name" value="PA"/>
    <property type="match status" value="1"/>
</dbReference>
<sequence>MKSPTLLLLLLSLGAFCSEAAEDVDTATTSAEVVASEPLESTWGRIYLRNGLAPIQYFRDSFGGPMMPREVSFYFPKRDEDRFGCEPLPEAEQLEVEASNRSSVLVVDRGECTFERKARLADQIGAAALVIVSPTDDVIAPVAVLEDEDGEISIASVMIRRTAGDMLRAVAKQMPIYGRLISMTCQRKPYICKPRLEIEEDYIAAAPARSGSVLSVGASKEDDDGTRLGSFLAATYGSVLPTKISFPLASPLDGSQACTDATEESATQSQFSGRAVMIPAGKAGKCSEFEKVSNAQRRGASVVLLVQNDNATVMTNPGVEVSWHAYNITIPVLAISSTTGSSLTSLKEAQGDAASLRFSVNNGIADAWELLAQNSMRSAWPKRLNRCSKTLAKLLDEVRGLGGDGEMEVALKNVFITVVGGSLQEWEKIAHPNEDAEEHDAPKGSTGEIITQTVKKSQARDEL</sequence>
<keyword evidence="7" id="KW-1185">Reference proteome</keyword>
<dbReference type="PANTHER" id="PTHR22702">
    <property type="entry name" value="PROTEASE-ASSOCIATED DOMAIN-CONTAINING PROTEIN"/>
    <property type="match status" value="1"/>
</dbReference>
<dbReference type="InterPro" id="IPR003137">
    <property type="entry name" value="PA_domain"/>
</dbReference>
<accession>A0A9W7CRV3</accession>
<evidence type="ECO:0000313" key="7">
    <source>
        <dbReference type="Proteomes" id="UP001165083"/>
    </source>
</evidence>
<evidence type="ECO:0000313" key="6">
    <source>
        <dbReference type="EMBL" id="GMF37962.1"/>
    </source>
</evidence>
<evidence type="ECO:0000256" key="3">
    <source>
        <dbReference type="SAM" id="MobiDB-lite"/>
    </source>
</evidence>
<dbReference type="Gene3D" id="3.50.30.30">
    <property type="match status" value="2"/>
</dbReference>
<dbReference type="Proteomes" id="UP001165083">
    <property type="component" value="Unassembled WGS sequence"/>
</dbReference>
<proteinExistence type="predicted"/>
<gene>
    <name evidence="6" type="ORF">Plil01_001592400</name>
</gene>
<dbReference type="SUPFAM" id="SSF52025">
    <property type="entry name" value="PA domain"/>
    <property type="match status" value="1"/>
</dbReference>
<feature type="compositionally biased region" description="Basic and acidic residues" evidence="3">
    <location>
        <begin position="432"/>
        <end position="442"/>
    </location>
</feature>
<feature type="domain" description="PA" evidence="5">
    <location>
        <begin position="247"/>
        <end position="343"/>
    </location>
</feature>
<reference evidence="6" key="1">
    <citation type="submission" date="2023-04" db="EMBL/GenBank/DDBJ databases">
        <title>Phytophthora lilii NBRC 32176.</title>
        <authorList>
            <person name="Ichikawa N."/>
            <person name="Sato H."/>
            <person name="Tonouchi N."/>
        </authorList>
    </citation>
    <scope>NUCLEOTIDE SEQUENCE</scope>
    <source>
        <strain evidence="6">NBRC 32176</strain>
    </source>
</reference>
<evidence type="ECO:0000256" key="2">
    <source>
        <dbReference type="ARBA" id="ARBA00023180"/>
    </source>
</evidence>
<feature type="chain" id="PRO_5040898484" evidence="4">
    <location>
        <begin position="21"/>
        <end position="463"/>
    </location>
</feature>
<feature type="signal peptide" evidence="4">
    <location>
        <begin position="1"/>
        <end position="20"/>
    </location>
</feature>
<name>A0A9W7CRV3_9STRA</name>
<dbReference type="AlphaFoldDB" id="A0A9W7CRV3"/>
<dbReference type="EMBL" id="BSXW01001605">
    <property type="protein sequence ID" value="GMF37962.1"/>
    <property type="molecule type" value="Genomic_DNA"/>
</dbReference>